<feature type="compositionally biased region" description="Low complexity" evidence="6">
    <location>
        <begin position="46"/>
        <end position="57"/>
    </location>
</feature>
<dbReference type="InterPro" id="IPR035647">
    <property type="entry name" value="EFG_III/V"/>
</dbReference>
<keyword evidence="3" id="KW-0251">Elongation factor</keyword>
<dbReference type="GO" id="GO:0003924">
    <property type="term" value="F:GTPase activity"/>
    <property type="evidence" value="ECO:0007669"/>
    <property type="project" value="TreeGrafter"/>
</dbReference>
<dbReference type="GO" id="GO:0043022">
    <property type="term" value="F:ribosome binding"/>
    <property type="evidence" value="ECO:0007669"/>
    <property type="project" value="TreeGrafter"/>
</dbReference>
<dbReference type="SUPFAM" id="SSF54980">
    <property type="entry name" value="EF-G C-terminal domain-like"/>
    <property type="match status" value="1"/>
</dbReference>
<dbReference type="InterPro" id="IPR000640">
    <property type="entry name" value="EFG_V-like"/>
</dbReference>
<evidence type="ECO:0000313" key="9">
    <source>
        <dbReference type="RefSeq" id="XP_040484229.1"/>
    </source>
</evidence>
<dbReference type="GeneID" id="103681818"/>
<evidence type="ECO:0000256" key="4">
    <source>
        <dbReference type="ARBA" id="ARBA00024731"/>
    </source>
</evidence>
<sequence>MAKSPASTEGPRLPGKLQTFKSVWGPGHTFSVTTVSQAPQPLAHQPPSLLSSDLPVPSSRDRREFLRNKGKAIHSLPELRACPVLSPPTSCFSPARAPGGRLMEPPYRVDIQCPEQVVGGLYSVLNRKWGHLFEESQVAGTGMFVVKGYLPVEESFGFPADLQSNTGGQAFPQCVFDNTLPGDPFDNTSRPSQVVAETHKCKGLKEGIPALDNFLDKL</sequence>
<evidence type="ECO:0000313" key="8">
    <source>
        <dbReference type="Proteomes" id="UP000261680"/>
    </source>
</evidence>
<evidence type="ECO:0000256" key="2">
    <source>
        <dbReference type="ARBA" id="ARBA00022490"/>
    </source>
</evidence>
<dbReference type="KEGG" id="umr:103681818"/>
<dbReference type="GO" id="GO:1990904">
    <property type="term" value="C:ribonucleoprotein complex"/>
    <property type="evidence" value="ECO:0007669"/>
    <property type="project" value="TreeGrafter"/>
</dbReference>
<dbReference type="Pfam" id="PF00679">
    <property type="entry name" value="EFG_C"/>
    <property type="match status" value="1"/>
</dbReference>
<dbReference type="SMART" id="SM00838">
    <property type="entry name" value="EFG_C"/>
    <property type="match status" value="1"/>
</dbReference>
<comment type="function">
    <text evidence="4">Catalyzes the GTP-dependent ribosomal translocation step during translation elongation. During this step, the ribosome changes from the pre-translocational (PRE) to the post-translocational (POST) state as the newly formed A-site-bound peptidyl-tRNA and P-site-bound deacylated tRNA move to the P and E sites, respectively. Catalyzes the coordinated movement of the two tRNA molecules, the mRNA and conformational changes in the ribosome.</text>
</comment>
<dbReference type="GO" id="GO:0005829">
    <property type="term" value="C:cytosol"/>
    <property type="evidence" value="ECO:0007669"/>
    <property type="project" value="TreeGrafter"/>
</dbReference>
<dbReference type="CDD" id="cd04096">
    <property type="entry name" value="eEF2_snRNP_like_C"/>
    <property type="match status" value="1"/>
</dbReference>
<name>A0A8M1FVA2_URSMA</name>
<accession>A0A8M1FVA2</accession>
<evidence type="ECO:0000256" key="6">
    <source>
        <dbReference type="SAM" id="MobiDB-lite"/>
    </source>
</evidence>
<keyword evidence="8" id="KW-1185">Reference proteome</keyword>
<dbReference type="GO" id="GO:0003746">
    <property type="term" value="F:translation elongation factor activity"/>
    <property type="evidence" value="ECO:0007669"/>
    <property type="project" value="UniProtKB-KW"/>
</dbReference>
<evidence type="ECO:0000256" key="5">
    <source>
        <dbReference type="ARBA" id="ARBA00046490"/>
    </source>
</evidence>
<dbReference type="PANTHER" id="PTHR42908">
    <property type="entry name" value="TRANSLATION ELONGATION FACTOR-RELATED"/>
    <property type="match status" value="1"/>
</dbReference>
<dbReference type="FunFam" id="3.30.70.240:FF:000003">
    <property type="entry name" value="Translation elongation factor 2"/>
    <property type="match status" value="1"/>
</dbReference>
<evidence type="ECO:0000256" key="3">
    <source>
        <dbReference type="ARBA" id="ARBA00022768"/>
    </source>
</evidence>
<keyword evidence="3" id="KW-0648">Protein biosynthesis</keyword>
<gene>
    <name evidence="9" type="primary">LOC103681818</name>
</gene>
<dbReference type="RefSeq" id="XP_040484229.1">
    <property type="nucleotide sequence ID" value="XM_040628295.1"/>
</dbReference>
<dbReference type="Gene3D" id="3.30.70.240">
    <property type="match status" value="1"/>
</dbReference>
<keyword evidence="2" id="KW-0963">Cytoplasm</keyword>
<evidence type="ECO:0000256" key="1">
    <source>
        <dbReference type="ARBA" id="ARBA00017891"/>
    </source>
</evidence>
<proteinExistence type="predicted"/>
<protein>
    <recommendedName>
        <fullName evidence="1">Elongation factor 2</fullName>
    </recommendedName>
</protein>
<dbReference type="PANTHER" id="PTHR42908:SF35">
    <property type="entry name" value="ELONGATION FACTOR 2"/>
    <property type="match status" value="1"/>
</dbReference>
<organism evidence="8 9">
    <name type="scientific">Ursus maritimus</name>
    <name type="common">Polar bear</name>
    <name type="synonym">Thalarctos maritimus</name>
    <dbReference type="NCBI Taxonomy" id="29073"/>
    <lineage>
        <taxon>Eukaryota</taxon>
        <taxon>Metazoa</taxon>
        <taxon>Chordata</taxon>
        <taxon>Craniata</taxon>
        <taxon>Vertebrata</taxon>
        <taxon>Euteleostomi</taxon>
        <taxon>Mammalia</taxon>
        <taxon>Eutheria</taxon>
        <taxon>Laurasiatheria</taxon>
        <taxon>Carnivora</taxon>
        <taxon>Caniformia</taxon>
        <taxon>Ursidae</taxon>
        <taxon>Ursus</taxon>
    </lineage>
</organism>
<dbReference type="OrthoDB" id="364892at2759"/>
<reference evidence="9" key="1">
    <citation type="submission" date="2025-08" db="UniProtKB">
        <authorList>
            <consortium name="RefSeq"/>
        </authorList>
    </citation>
    <scope>IDENTIFICATION</scope>
    <source>
        <tissue evidence="9">Whole blood</tissue>
    </source>
</reference>
<evidence type="ECO:0000259" key="7">
    <source>
        <dbReference type="SMART" id="SM00838"/>
    </source>
</evidence>
<feature type="region of interest" description="Disordered" evidence="6">
    <location>
        <begin position="38"/>
        <end position="57"/>
    </location>
</feature>
<dbReference type="AlphaFoldDB" id="A0A8M1FVA2"/>
<feature type="domain" description="Elongation factor EFG" evidence="7">
    <location>
        <begin position="101"/>
        <end position="188"/>
    </location>
</feature>
<comment type="subunit">
    <text evidence="5">Binds to 80S ribosomes. Actively translating ribosomes show mutually exclusive binding of eIF5a (EIF5A or EIF5A2) and EEF2/eEF2. Interacts with SERBP1; interaction sequesters EEF2/eEF2 at the A-site of the ribosome, thereby blocking the interaction sites of the mRNA-tRNA complex, promoting ribosome stabilization and hibernation. Interacts with HABP4; interaction takes place at the A-site of hibernating ribosomes and promotes ribosome stabilization. Component of the mRNA surveillance SURF complex, at least composed of ERF1, ERF3 (ERF3A or ERF3B), EEF2, UPF1/RENT1, SMG1, SMG8 and SMG9. Interacts with RBPMS2.</text>
</comment>
<dbReference type="Proteomes" id="UP000261680">
    <property type="component" value="Unplaced"/>
</dbReference>